<dbReference type="GO" id="GO:0035598">
    <property type="term" value="F:tRNA (N(6)-L-threonylcarbamoyladenosine(37)-C(2))-methylthiotransferase activity"/>
    <property type="evidence" value="ECO:0007669"/>
    <property type="project" value="TreeGrafter"/>
</dbReference>
<name>G3GWW2_CRIGR</name>
<organism evidence="2 3">
    <name type="scientific">Cricetulus griseus</name>
    <name type="common">Chinese hamster</name>
    <name type="synonym">Cricetulus barabensis griseus</name>
    <dbReference type="NCBI Taxonomy" id="10029"/>
    <lineage>
        <taxon>Eukaryota</taxon>
        <taxon>Metazoa</taxon>
        <taxon>Chordata</taxon>
        <taxon>Craniata</taxon>
        <taxon>Vertebrata</taxon>
        <taxon>Euteleostomi</taxon>
        <taxon>Mammalia</taxon>
        <taxon>Eutheria</taxon>
        <taxon>Euarchontoglires</taxon>
        <taxon>Glires</taxon>
        <taxon>Rodentia</taxon>
        <taxon>Myomorpha</taxon>
        <taxon>Muroidea</taxon>
        <taxon>Cricetidae</taxon>
        <taxon>Cricetinae</taxon>
        <taxon>Cricetulus</taxon>
    </lineage>
</organism>
<gene>
    <name evidence="2" type="ORF">I79_002247</name>
</gene>
<dbReference type="STRING" id="10029.G3GWW2"/>
<dbReference type="Gene3D" id="3.80.30.20">
    <property type="entry name" value="tm_1862 like domain"/>
    <property type="match status" value="1"/>
</dbReference>
<dbReference type="Proteomes" id="UP000001075">
    <property type="component" value="Unassembled WGS sequence"/>
</dbReference>
<dbReference type="InterPro" id="IPR023404">
    <property type="entry name" value="rSAM_horseshoe"/>
</dbReference>
<dbReference type="InterPro" id="IPR058240">
    <property type="entry name" value="rSAM_sf"/>
</dbReference>
<sequence length="80" mass="9444">MAKILNHPRVYAFLHIPVQSASDSVLMDMKREYCVADFKRVVDFLKEKLRDIRLEDNDPCKDVTMRRSYEVFVSTSVFND</sequence>
<accession>G3GWW2</accession>
<evidence type="ECO:0000256" key="1">
    <source>
        <dbReference type="ARBA" id="ARBA00022679"/>
    </source>
</evidence>
<protein>
    <submittedName>
        <fullName evidence="2">CDK5 regulatory subunit-associated protein 1-like 1</fullName>
    </submittedName>
</protein>
<dbReference type="GO" id="GO:0005783">
    <property type="term" value="C:endoplasmic reticulum"/>
    <property type="evidence" value="ECO:0007669"/>
    <property type="project" value="TreeGrafter"/>
</dbReference>
<dbReference type="SUPFAM" id="SSF102114">
    <property type="entry name" value="Radical SAM enzymes"/>
    <property type="match status" value="1"/>
</dbReference>
<proteinExistence type="predicted"/>
<dbReference type="PANTHER" id="PTHR11918:SF45">
    <property type="entry name" value="THREONYLCARBAMOYLADENOSINE TRNA METHYLTHIOTRANSFERASE"/>
    <property type="match status" value="1"/>
</dbReference>
<dbReference type="EMBL" id="JH000056">
    <property type="protein sequence ID" value="EGV99225.1"/>
    <property type="molecule type" value="Genomic_DNA"/>
</dbReference>
<evidence type="ECO:0000313" key="2">
    <source>
        <dbReference type="EMBL" id="EGV99225.1"/>
    </source>
</evidence>
<evidence type="ECO:0000313" key="3">
    <source>
        <dbReference type="Proteomes" id="UP000001075"/>
    </source>
</evidence>
<dbReference type="PANTHER" id="PTHR11918">
    <property type="entry name" value="RADICAL SAM PROTEINS"/>
    <property type="match status" value="1"/>
</dbReference>
<dbReference type="AlphaFoldDB" id="G3GWW2"/>
<keyword evidence="1" id="KW-0808">Transferase</keyword>
<reference evidence="3" key="1">
    <citation type="journal article" date="2011" name="Nat. Biotechnol.">
        <title>The genomic sequence of the Chinese hamster ovary (CHO)-K1 cell line.</title>
        <authorList>
            <person name="Xu X."/>
            <person name="Nagarajan H."/>
            <person name="Lewis N.E."/>
            <person name="Pan S."/>
            <person name="Cai Z."/>
            <person name="Liu X."/>
            <person name="Chen W."/>
            <person name="Xie M."/>
            <person name="Wang W."/>
            <person name="Hammond S."/>
            <person name="Andersen M.R."/>
            <person name="Neff N."/>
            <person name="Passarelli B."/>
            <person name="Koh W."/>
            <person name="Fan H.C."/>
            <person name="Wang J."/>
            <person name="Gui Y."/>
            <person name="Lee K.H."/>
            <person name="Betenbaugh M.J."/>
            <person name="Quake S.R."/>
            <person name="Famili I."/>
            <person name="Palsson B.O."/>
            <person name="Wang J."/>
        </authorList>
    </citation>
    <scope>NUCLEOTIDE SEQUENCE [LARGE SCALE GENOMIC DNA]</scope>
    <source>
        <strain evidence="3">CHO K1 cell line</strain>
    </source>
</reference>
<dbReference type="InParanoid" id="G3GWW2"/>